<dbReference type="Gene3D" id="1.25.10.10">
    <property type="entry name" value="Leucine-rich Repeat Variant"/>
    <property type="match status" value="1"/>
</dbReference>
<feature type="region of interest" description="Disordered" evidence="8">
    <location>
        <begin position="372"/>
        <end position="407"/>
    </location>
</feature>
<dbReference type="Pfam" id="PF07990">
    <property type="entry name" value="NABP"/>
    <property type="match status" value="1"/>
</dbReference>
<dbReference type="FunFam" id="1.25.10.10:FF:000004">
    <property type="entry name" value="Pumilio homolog 1 isoform 2"/>
    <property type="match status" value="1"/>
</dbReference>
<evidence type="ECO:0000259" key="9">
    <source>
        <dbReference type="PROSITE" id="PS50303"/>
    </source>
</evidence>
<feature type="domain" description="PUM-HD" evidence="9">
    <location>
        <begin position="555"/>
        <end position="895"/>
    </location>
</feature>
<evidence type="ECO:0000256" key="7">
    <source>
        <dbReference type="PROSITE-ProRule" id="PRU00317"/>
    </source>
</evidence>
<proteinExistence type="predicted"/>
<keyword evidence="2" id="KW-0963">Cytoplasm</keyword>
<dbReference type="InterPro" id="IPR011989">
    <property type="entry name" value="ARM-like"/>
</dbReference>
<feature type="compositionally biased region" description="Low complexity" evidence="8">
    <location>
        <begin position="102"/>
        <end position="133"/>
    </location>
</feature>
<dbReference type="ExpressionAtlas" id="Q8LLB9">
    <property type="expression patterns" value="baseline and differential"/>
</dbReference>
<dbReference type="Pfam" id="PF00806">
    <property type="entry name" value="PUF"/>
    <property type="match status" value="8"/>
</dbReference>
<feature type="repeat" description="Pumilio" evidence="7">
    <location>
        <begin position="792"/>
        <end position="827"/>
    </location>
</feature>
<feature type="region of interest" description="Disordered" evidence="8">
    <location>
        <begin position="182"/>
        <end position="206"/>
    </location>
</feature>
<feature type="repeat" description="Pumilio" evidence="7">
    <location>
        <begin position="719"/>
        <end position="755"/>
    </location>
</feature>
<dbReference type="CDD" id="cd07920">
    <property type="entry name" value="Pumilio"/>
    <property type="match status" value="1"/>
</dbReference>
<dbReference type="InterPro" id="IPR012940">
    <property type="entry name" value="NABP"/>
</dbReference>
<dbReference type="EMBL" id="AF427791">
    <property type="protein sequence ID" value="AAM22812.1"/>
    <property type="molecule type" value="Genomic_DNA"/>
</dbReference>
<dbReference type="GO" id="GO:0005737">
    <property type="term" value="C:cytoplasm"/>
    <property type="evidence" value="ECO:0007669"/>
    <property type="project" value="UniProtKB-SubCell"/>
</dbReference>
<feature type="compositionally biased region" description="Low complexity" evidence="8">
    <location>
        <begin position="274"/>
        <end position="285"/>
    </location>
</feature>
<feature type="repeat" description="Pumilio" evidence="7">
    <location>
        <begin position="828"/>
        <end position="869"/>
    </location>
</feature>
<protein>
    <submittedName>
        <fullName evidence="10">BPM</fullName>
    </submittedName>
</protein>
<dbReference type="InterPro" id="IPR033133">
    <property type="entry name" value="PUM-HD"/>
</dbReference>
<gene>
    <name evidence="10" type="primary">Bpm</name>
</gene>
<dbReference type="AlphaFoldDB" id="Q8LLB9"/>
<feature type="repeat" description="Pumilio" evidence="7">
    <location>
        <begin position="756"/>
        <end position="791"/>
    </location>
</feature>
<comment type="function">
    <text evidence="6">Sequence-specific RNA-binding protein that regulates translation and mRNA stability by binding the 3'-UTR of target mRNAs. Binds the APUM-binding elements (APBEs) in the 3'-UTR mRNA sequence of CLV1, PNH, WUS and FAS2.</text>
</comment>
<feature type="repeat" description="Pumilio" evidence="7">
    <location>
        <begin position="575"/>
        <end position="610"/>
    </location>
</feature>
<evidence type="ECO:0000256" key="5">
    <source>
        <dbReference type="ARBA" id="ARBA00022884"/>
    </source>
</evidence>
<keyword evidence="4" id="KW-0810">Translation regulation</keyword>
<dbReference type="GO" id="GO:0003729">
    <property type="term" value="F:mRNA binding"/>
    <property type="evidence" value="ECO:0007669"/>
    <property type="project" value="UniProtKB-ARBA"/>
</dbReference>
<evidence type="ECO:0000256" key="2">
    <source>
        <dbReference type="ARBA" id="ARBA00022490"/>
    </source>
</evidence>
<accession>Q8LLB9</accession>
<feature type="compositionally biased region" description="Basic and acidic residues" evidence="8">
    <location>
        <begin position="182"/>
        <end position="201"/>
    </location>
</feature>
<sequence>MATRGGEAVCGGGVGGEEGERGDFELFRSGSAPPTVEGAMAMAAGGGGEVLLDDELRADPAYQSYYYSNAHLNPRLPPPLLSKEDWRSASTASAPPPPPPGSAGSATAGGRRGTGSSACPGSTTPASAASPPSSSILLSVLSVSAYERTTEVCGGQLNEQSKFIAVVHTSCVHELPLHTLQEDSNQRDVDRQSANHSRNDFLDSSGMQYALHRDTGAMGGLQRESNEQTLADIRNNELSSHASASPDPELVRRVPSPCLPPIGVKVGAYDKKSNGGSSSFRRSSSAVGEPDDLVAALSGMNLSSSRAGNGQAMDQSKLYQDVDNANRYLFDRHGDQTSGNQQHSFMKRPEQGHFRAPEGYSANSANSSMMRNQMNAGNFTSSDNSSVGSGYASPRIGARSPGGTLSSRQNLAGASNYLGYNGVGSPTGASSLQMPIDPLYLQYLAAQVAASYDDPFMASGHLGSSYMDLLGPQKGCLSPLLQSQKNYGCYGNLGFGLGYAGSPLTSPVLPSSPVASGSPLRHGERSMRFASGMRNFGGSFGSWSPDMVGKMEGNLMPSLLEEFKSNKSRTYELSEIAGHVVEFSADQYGSRFIQQKLETASTEEKDMVFSEIMPQALTLMTDVFGNYVVQKFFEHGSTTQIKELSDQLIGRVLALSLQMYGCRVIQKAIEVVDLAQQTKMVGELDGHIMRCVRDQNGNHVIQKCIECIPQDIIQFIVSTFYGQVVLLSTHPYGCRVIQRVLEHCDDPTTQQIMMDEILQSVCLLAQDQYGNYVVQHVLEHGKPHERTAIIDKLIGQIVQMSQQKFASNVIEKCLAFGNPVERQILIGEMLESTTESEPLEVMMKDQFANYVVQKVLETCDDQQREMILTRIKAHLNTLKKYTYGKHIVARVEKLVAAGEKRQGLQPACTAA</sequence>
<feature type="repeat" description="Pumilio" evidence="7">
    <location>
        <begin position="683"/>
        <end position="718"/>
    </location>
</feature>
<dbReference type="PANTHER" id="PTHR12537">
    <property type="entry name" value="RNA BINDING PROTEIN PUMILIO-RELATED"/>
    <property type="match status" value="1"/>
</dbReference>
<evidence type="ECO:0000256" key="1">
    <source>
        <dbReference type="ARBA" id="ARBA00004496"/>
    </source>
</evidence>
<feature type="repeat" description="Pumilio" evidence="7">
    <location>
        <begin position="647"/>
        <end position="682"/>
    </location>
</feature>
<dbReference type="InterPro" id="IPR001313">
    <property type="entry name" value="Pumilio_RNA-bd_rpt"/>
</dbReference>
<name>Q8LLB9_HORVU</name>
<dbReference type="SMR" id="Q8LLB9"/>
<keyword evidence="3" id="KW-0677">Repeat</keyword>
<dbReference type="SUPFAM" id="SSF48371">
    <property type="entry name" value="ARM repeat"/>
    <property type="match status" value="1"/>
</dbReference>
<dbReference type="PANTHER" id="PTHR12537:SF154">
    <property type="entry name" value="OS01G0971900 PROTEIN"/>
    <property type="match status" value="1"/>
</dbReference>
<evidence type="ECO:0000256" key="6">
    <source>
        <dbReference type="ARBA" id="ARBA00055193"/>
    </source>
</evidence>
<keyword evidence="5" id="KW-0694">RNA-binding</keyword>
<dbReference type="SMART" id="SM00025">
    <property type="entry name" value="Pumilio"/>
    <property type="match status" value="8"/>
</dbReference>
<feature type="region of interest" description="Disordered" evidence="8">
    <location>
        <begin position="266"/>
        <end position="288"/>
    </location>
</feature>
<dbReference type="InterPro" id="IPR016024">
    <property type="entry name" value="ARM-type_fold"/>
</dbReference>
<organism evidence="10">
    <name type="scientific">Hordeum vulgare</name>
    <name type="common">Barley</name>
    <dbReference type="NCBI Taxonomy" id="4513"/>
    <lineage>
        <taxon>Eukaryota</taxon>
        <taxon>Viridiplantae</taxon>
        <taxon>Streptophyta</taxon>
        <taxon>Embryophyta</taxon>
        <taxon>Tracheophyta</taxon>
        <taxon>Spermatophyta</taxon>
        <taxon>Magnoliopsida</taxon>
        <taxon>Liliopsida</taxon>
        <taxon>Poales</taxon>
        <taxon>Poaceae</taxon>
        <taxon>BOP clade</taxon>
        <taxon>Pooideae</taxon>
        <taxon>Triticodae</taxon>
        <taxon>Triticeae</taxon>
        <taxon>Hordeinae</taxon>
        <taxon>Hordeum</taxon>
    </lineage>
</organism>
<feature type="compositionally biased region" description="Polar residues" evidence="8">
    <location>
        <begin position="377"/>
        <end position="388"/>
    </location>
</feature>
<dbReference type="InterPro" id="IPR033712">
    <property type="entry name" value="Pumilio_RNA-bd"/>
</dbReference>
<comment type="subcellular location">
    <subcellularLocation>
        <location evidence="1">Cytoplasm</location>
    </subcellularLocation>
</comment>
<evidence type="ECO:0000256" key="3">
    <source>
        <dbReference type="ARBA" id="ARBA00022737"/>
    </source>
</evidence>
<evidence type="ECO:0000256" key="4">
    <source>
        <dbReference type="ARBA" id="ARBA00022845"/>
    </source>
</evidence>
<feature type="region of interest" description="Disordered" evidence="8">
    <location>
        <begin position="78"/>
        <end position="133"/>
    </location>
</feature>
<dbReference type="GO" id="GO:0006417">
    <property type="term" value="P:regulation of translation"/>
    <property type="evidence" value="ECO:0007669"/>
    <property type="project" value="UniProtKB-KW"/>
</dbReference>
<feature type="repeat" description="Pumilio" evidence="7">
    <location>
        <begin position="611"/>
        <end position="646"/>
    </location>
</feature>
<dbReference type="PROSITE" id="PS50302">
    <property type="entry name" value="PUM"/>
    <property type="match status" value="8"/>
</dbReference>
<dbReference type="PROSITE" id="PS50303">
    <property type="entry name" value="PUM_HD"/>
    <property type="match status" value="1"/>
</dbReference>
<reference evidence="10" key="1">
    <citation type="journal article" date="2002" name="Plant Cell">
        <title>Genome dynamics and evolution of the Mla (powdery mildew) resistance locus in barley.</title>
        <authorList>
            <person name="Wei F."/>
            <person name="Wing R.A."/>
            <person name="Wise R.P."/>
        </authorList>
    </citation>
    <scope>NUCLEOTIDE SEQUENCE</scope>
</reference>
<evidence type="ECO:0000313" key="10">
    <source>
        <dbReference type="EMBL" id="AAM22812.1"/>
    </source>
</evidence>
<evidence type="ECO:0000256" key="8">
    <source>
        <dbReference type="SAM" id="MobiDB-lite"/>
    </source>
</evidence>
<feature type="region of interest" description="Disordered" evidence="8">
    <location>
        <begin position="1"/>
        <end position="22"/>
    </location>
</feature>